<dbReference type="eggNOG" id="ENOG502SM0M">
    <property type="taxonomic scope" value="Eukaryota"/>
</dbReference>
<dbReference type="OMA" id="EDRMFAL"/>
<feature type="region of interest" description="Disordered" evidence="1">
    <location>
        <begin position="205"/>
        <end position="226"/>
    </location>
</feature>
<evidence type="ECO:0000256" key="1">
    <source>
        <dbReference type="SAM" id="MobiDB-lite"/>
    </source>
</evidence>
<organism evidence="3 4">
    <name type="scientific">Glarea lozoyensis (strain ATCC 20868 / MF5171)</name>
    <dbReference type="NCBI Taxonomy" id="1116229"/>
    <lineage>
        <taxon>Eukaryota</taxon>
        <taxon>Fungi</taxon>
        <taxon>Dikarya</taxon>
        <taxon>Ascomycota</taxon>
        <taxon>Pezizomycotina</taxon>
        <taxon>Leotiomycetes</taxon>
        <taxon>Helotiales</taxon>
        <taxon>Helotiaceae</taxon>
        <taxon>Glarea</taxon>
    </lineage>
</organism>
<dbReference type="KEGG" id="glz:GLAREA_11919"/>
<dbReference type="PANTHER" id="PTHR33112:SF1">
    <property type="entry name" value="HETEROKARYON INCOMPATIBILITY DOMAIN-CONTAINING PROTEIN"/>
    <property type="match status" value="1"/>
</dbReference>
<protein>
    <recommendedName>
        <fullName evidence="2">Heterokaryon incompatibility domain-containing protein</fullName>
    </recommendedName>
</protein>
<dbReference type="STRING" id="1116229.S3D002"/>
<dbReference type="PANTHER" id="PTHR33112">
    <property type="entry name" value="DOMAIN PROTEIN, PUTATIVE-RELATED"/>
    <property type="match status" value="1"/>
</dbReference>
<dbReference type="RefSeq" id="XP_008080892.1">
    <property type="nucleotide sequence ID" value="XM_008082701.1"/>
</dbReference>
<evidence type="ECO:0000313" key="3">
    <source>
        <dbReference type="EMBL" id="EPE31837.1"/>
    </source>
</evidence>
<proteinExistence type="predicted"/>
<dbReference type="Pfam" id="PF06985">
    <property type="entry name" value="HET"/>
    <property type="match status" value="1"/>
</dbReference>
<dbReference type="EMBL" id="KE145360">
    <property type="protein sequence ID" value="EPE31837.1"/>
    <property type="molecule type" value="Genomic_DNA"/>
</dbReference>
<reference evidence="3 4" key="1">
    <citation type="journal article" date="2013" name="BMC Genomics">
        <title>Genomics-driven discovery of the pneumocandin biosynthetic gene cluster in the fungus Glarea lozoyensis.</title>
        <authorList>
            <person name="Chen L."/>
            <person name="Yue Q."/>
            <person name="Zhang X."/>
            <person name="Xiang M."/>
            <person name="Wang C."/>
            <person name="Li S."/>
            <person name="Che Y."/>
            <person name="Ortiz-Lopez F.J."/>
            <person name="Bills G.F."/>
            <person name="Liu X."/>
            <person name="An Z."/>
        </authorList>
    </citation>
    <scope>NUCLEOTIDE SEQUENCE [LARGE SCALE GENOMIC DNA]</scope>
    <source>
        <strain evidence="4">ATCC 20868 / MF5171</strain>
    </source>
</reference>
<gene>
    <name evidence="3" type="ORF">GLAREA_11919</name>
</gene>
<dbReference type="GeneID" id="19470960"/>
<dbReference type="OrthoDB" id="5135333at2759"/>
<dbReference type="Proteomes" id="UP000016922">
    <property type="component" value="Unassembled WGS sequence"/>
</dbReference>
<accession>S3D002</accession>
<dbReference type="AlphaFoldDB" id="S3D002"/>
<evidence type="ECO:0000259" key="2">
    <source>
        <dbReference type="Pfam" id="PF06985"/>
    </source>
</evidence>
<feature type="compositionally biased region" description="Low complexity" evidence="1">
    <location>
        <begin position="214"/>
        <end position="226"/>
    </location>
</feature>
<dbReference type="InterPro" id="IPR010730">
    <property type="entry name" value="HET"/>
</dbReference>
<dbReference type="HOGENOM" id="CLU_003953_2_2_1"/>
<name>S3D002_GLAL2</name>
<keyword evidence="4" id="KW-1185">Reference proteome</keyword>
<evidence type="ECO:0000313" key="4">
    <source>
        <dbReference type="Proteomes" id="UP000016922"/>
    </source>
</evidence>
<sequence length="760" mass="86665">MTATPPRYVDWVSGWIETCNHLHGDKCMPSPLSERPPEDVPRWLMDTHQQCIVPGISAHWYLALSYVWPETRENSESVSSKAHSLLLDNASLEEFQRPGFLSSDDIIKRIPMVIIHAAEFTRRLGERYLWVDRLCIVQNDSGDGGTLSQVAKMDKIYSGAYLTIIAAAPEEMYEEILALEWPSFDESRGWMGSYKTVPAFSMSDDGGSEASPKSRSIGSDASSFDSSVDSAYLDRMIIEAMRNRYSMLSRSRWASRGWTYQEQILCKRAVIFMEEGYFWDCQCSVWDGDALHPGLEFGGIPLRADMGQRFVSRWWPDFGFYIDLVCPYNEREFSYPQDALRGFMGIISALENSFPGGFVCGLPRLFLDHALLWQPFGIADRRVDHVDDGTATSSLPSWSWCGWQGYVDPWSLRSGLSYVREDGYRYRAGSWRTRNLVQWHLSTKDSIPEPILEPVALDQYVDTTGDVKHQLPDGWSHHNDSSLASTTHDISNASKVFTHENGEDTHFRHPIPLTTEPLKSNFPSTPTYLTCTTTTAFFLPASILSCTGGATDVEKSPSHISVFEDEIFNHGPSFDKACPILVLQQPNELIAISTGSATALDFRYSLEWRIFETGLHRYRAGNLIKMIHCPFEWISENGKRALLCDIAMVFDGKKEASEKETQDMLAEIEQRADKEIADWLARFPEHELDEQWRLRDWSDARREYFEERGDRHGEEGLVCEFYNVLWVEWKDGIAYRRACGWVPKCVWEANAKGPVIVKMG</sequence>
<feature type="domain" description="Heterokaryon incompatibility" evidence="2">
    <location>
        <begin position="61"/>
        <end position="262"/>
    </location>
</feature>